<accession>A0ABT3QYY0</accession>
<dbReference type="PANTHER" id="PTHR12224">
    <property type="entry name" value="BETA-1,4-MANNOSYL-GLYCOPROTEIN BETA-1,4-N-ACETYLGLUCOSAMINYL-TRANSFERASE"/>
    <property type="match status" value="1"/>
</dbReference>
<name>A0ABT3QYY0_9HYPH</name>
<dbReference type="Proteomes" id="UP001300261">
    <property type="component" value="Unassembled WGS sequence"/>
</dbReference>
<organism evidence="1 2">
    <name type="scientific">Roseibium salinum</name>
    <dbReference type="NCBI Taxonomy" id="1604349"/>
    <lineage>
        <taxon>Bacteria</taxon>
        <taxon>Pseudomonadati</taxon>
        <taxon>Pseudomonadota</taxon>
        <taxon>Alphaproteobacteria</taxon>
        <taxon>Hyphomicrobiales</taxon>
        <taxon>Stappiaceae</taxon>
        <taxon>Roseibium</taxon>
    </lineage>
</organism>
<evidence type="ECO:0000313" key="1">
    <source>
        <dbReference type="EMBL" id="MCX2722158.1"/>
    </source>
</evidence>
<keyword evidence="2" id="KW-1185">Reference proteome</keyword>
<evidence type="ECO:0000313" key="2">
    <source>
        <dbReference type="Proteomes" id="UP001300261"/>
    </source>
</evidence>
<dbReference type="EMBL" id="JAPEVI010000003">
    <property type="protein sequence ID" value="MCX2722158.1"/>
    <property type="molecule type" value="Genomic_DNA"/>
</dbReference>
<proteinExistence type="predicted"/>
<gene>
    <name evidence="1" type="ORF">ON753_07020</name>
</gene>
<dbReference type="PANTHER" id="PTHR12224:SF0">
    <property type="entry name" value="BETA-1,4-MANNOSYL-GLYCOPROTEIN 4-BETA-N-ACETYLGLUCOSAMINYLTRANSFERASE"/>
    <property type="match status" value="1"/>
</dbReference>
<evidence type="ECO:0008006" key="3">
    <source>
        <dbReference type="Google" id="ProtNLM"/>
    </source>
</evidence>
<protein>
    <recommendedName>
        <fullName evidence="3">Beta-1,4-mannosyl-glycoprotein beta-1,4-N-acetylglucosaminyltransferase</fullName>
    </recommendedName>
</protein>
<dbReference type="InterPro" id="IPR006813">
    <property type="entry name" value="Glyco_trans_17"/>
</dbReference>
<comment type="caution">
    <text evidence="1">The sequence shown here is derived from an EMBL/GenBank/DDBJ whole genome shotgun (WGS) entry which is preliminary data.</text>
</comment>
<dbReference type="RefSeq" id="WP_265961855.1">
    <property type="nucleotide sequence ID" value="NZ_JAPEVI010000003.1"/>
</dbReference>
<dbReference type="Pfam" id="PF04724">
    <property type="entry name" value="Glyco_transf_17"/>
    <property type="match status" value="1"/>
</dbReference>
<sequence length="291" mass="33831">MKLYDCFVFHNEFDLLELRLREMGDHVDHFVLVEANQTQRGGAKPYYFDENRERFAPWADKIIDLQIAFPDELPPALGVYKNRRKKDWERENYQRNCIAQALEGCDGDDVILLSDVDEIVRSSALERVLRERLYRNRLLVFEQSLHKHHLNRIVPGKTWLLGSRMIEKRYLTTPQQLRRTKARMTKKSYLPGFLTQPLLRIRNGKLSGISRPVKIISDAGWHFSSMGGLEAFRTKLESVVHGQTVDTSDISQLYERELQGTELVSHTDLPAAVQMGLFDHMLEPRTGHLKS</sequence>
<reference evidence="1 2" key="1">
    <citation type="journal article" date="2016" name="Int. J. Syst. Evol. Microbiol.">
        <title>Labrenzia salina sp. nov., isolated from the rhizosphere of the halophyte Arthrocnemum macrostachyum.</title>
        <authorList>
            <person name="Camacho M."/>
            <person name="Redondo-Gomez S."/>
            <person name="Rodriguez-Llorente I."/>
            <person name="Rohde M."/>
            <person name="Sproer C."/>
            <person name="Schumann P."/>
            <person name="Klenk H.P."/>
            <person name="Montero-Calasanz M.D.C."/>
        </authorList>
    </citation>
    <scope>NUCLEOTIDE SEQUENCE [LARGE SCALE GENOMIC DNA]</scope>
    <source>
        <strain evidence="1 2">DSM 29163</strain>
    </source>
</reference>